<dbReference type="InterPro" id="IPR015273">
    <property type="entry name" value="Cys-tRNA-synt_Ia_DALR"/>
</dbReference>
<evidence type="ECO:0000256" key="2">
    <source>
        <dbReference type="ARBA" id="ARBA00005594"/>
    </source>
</evidence>
<dbReference type="RefSeq" id="WP_037495371.1">
    <property type="nucleotide sequence ID" value="NZ_JJMU01000010.1"/>
</dbReference>
<organism evidence="14 15">
    <name type="scientific">Sphingobacterium deserti</name>
    <dbReference type="NCBI Taxonomy" id="1229276"/>
    <lineage>
        <taxon>Bacteria</taxon>
        <taxon>Pseudomonadati</taxon>
        <taxon>Bacteroidota</taxon>
        <taxon>Sphingobacteriia</taxon>
        <taxon>Sphingobacteriales</taxon>
        <taxon>Sphingobacteriaceae</taxon>
        <taxon>Sphingobacterium</taxon>
    </lineage>
</organism>
<dbReference type="SMART" id="SM00840">
    <property type="entry name" value="DALR_2"/>
    <property type="match status" value="1"/>
</dbReference>
<dbReference type="PANTHER" id="PTHR10890:SF3">
    <property type="entry name" value="CYSTEINE--TRNA LIGASE, CYTOPLASMIC"/>
    <property type="match status" value="1"/>
</dbReference>
<dbReference type="EC" id="6.1.1.16" evidence="12"/>
<reference evidence="14 15" key="2">
    <citation type="journal article" date="2015" name="PLoS ONE">
        <title>Whole-Genome Optical Mapping and Finished Genome Sequence of Sphingobacterium deserti sp. nov., a New Species Isolated from the Western Desert of China.</title>
        <authorList>
            <person name="Teng C."/>
            <person name="Zhou Z."/>
            <person name="Molnar I."/>
            <person name="Li X."/>
            <person name="Tang R."/>
            <person name="Chen M."/>
            <person name="Wang L."/>
            <person name="Su S."/>
            <person name="Zhang W."/>
            <person name="Lin M."/>
        </authorList>
    </citation>
    <scope>NUCLEOTIDE SEQUENCE [LARGE SCALE GENOMIC DNA]</scope>
    <source>
        <strain evidence="15">ACCC05744</strain>
    </source>
</reference>
<evidence type="ECO:0000259" key="13">
    <source>
        <dbReference type="SMART" id="SM00840"/>
    </source>
</evidence>
<evidence type="ECO:0000313" key="14">
    <source>
        <dbReference type="EMBL" id="KGE15610.1"/>
    </source>
</evidence>
<dbReference type="AlphaFoldDB" id="A0A0B8TBK4"/>
<name>A0A0B8TBK4_9SPHI</name>
<dbReference type="Pfam" id="PF01406">
    <property type="entry name" value="tRNA-synt_1e"/>
    <property type="match status" value="1"/>
</dbReference>
<keyword evidence="6 12" id="KW-0479">Metal-binding</keyword>
<dbReference type="InterPro" id="IPR014729">
    <property type="entry name" value="Rossmann-like_a/b/a_fold"/>
</dbReference>
<keyword evidence="8 12" id="KW-0862">Zinc</keyword>
<keyword evidence="5 12" id="KW-0436">Ligase</keyword>
<dbReference type="GO" id="GO:0005829">
    <property type="term" value="C:cytosol"/>
    <property type="evidence" value="ECO:0007669"/>
    <property type="project" value="TreeGrafter"/>
</dbReference>
<evidence type="ECO:0000256" key="3">
    <source>
        <dbReference type="ARBA" id="ARBA00011245"/>
    </source>
</evidence>
<dbReference type="GO" id="GO:0008270">
    <property type="term" value="F:zinc ion binding"/>
    <property type="evidence" value="ECO:0007669"/>
    <property type="project" value="UniProtKB-UniRule"/>
</dbReference>
<dbReference type="STRING" id="1229276.DI53_0714"/>
<feature type="binding site" evidence="12">
    <location>
        <position position="31"/>
    </location>
    <ligand>
        <name>Zn(2+)</name>
        <dbReference type="ChEBI" id="CHEBI:29105"/>
    </ligand>
</feature>
<dbReference type="SUPFAM" id="SSF52374">
    <property type="entry name" value="Nucleotidylyl transferase"/>
    <property type="match status" value="1"/>
</dbReference>
<reference evidence="15" key="1">
    <citation type="submission" date="2014-04" db="EMBL/GenBank/DDBJ databases">
        <title>Whole-Genome optical mapping and complete genome sequence of Sphingobacterium deserti sp. nov., a new spaces isolated from desert in the west of China.</title>
        <authorList>
            <person name="Teng C."/>
            <person name="Zhou Z."/>
            <person name="Li X."/>
            <person name="Chen M."/>
            <person name="Lin M."/>
            <person name="Wang L."/>
            <person name="Su S."/>
            <person name="Zhang C."/>
            <person name="Zhang W."/>
        </authorList>
    </citation>
    <scope>NUCLEOTIDE SEQUENCE [LARGE SCALE GENOMIC DNA]</scope>
    <source>
        <strain evidence="15">ACCC05744</strain>
    </source>
</reference>
<dbReference type="EMBL" id="JJMU01000010">
    <property type="protein sequence ID" value="KGE15610.1"/>
    <property type="molecule type" value="Genomic_DNA"/>
</dbReference>
<dbReference type="InterPro" id="IPR024909">
    <property type="entry name" value="Cys-tRNA/MSH_ligase"/>
</dbReference>
<feature type="binding site" evidence="12">
    <location>
        <position position="286"/>
    </location>
    <ligand>
        <name>ATP</name>
        <dbReference type="ChEBI" id="CHEBI:30616"/>
    </ligand>
</feature>
<evidence type="ECO:0000256" key="7">
    <source>
        <dbReference type="ARBA" id="ARBA00022741"/>
    </source>
</evidence>
<dbReference type="InterPro" id="IPR009080">
    <property type="entry name" value="tRNAsynth_Ia_anticodon-bd"/>
</dbReference>
<dbReference type="InterPro" id="IPR015803">
    <property type="entry name" value="Cys-tRNA-ligase"/>
</dbReference>
<evidence type="ECO:0000256" key="1">
    <source>
        <dbReference type="ARBA" id="ARBA00004496"/>
    </source>
</evidence>
<evidence type="ECO:0000256" key="12">
    <source>
        <dbReference type="HAMAP-Rule" id="MF_00041"/>
    </source>
</evidence>
<dbReference type="Proteomes" id="UP000031802">
    <property type="component" value="Unassembled WGS sequence"/>
</dbReference>
<dbReference type="GO" id="GO:0005524">
    <property type="term" value="F:ATP binding"/>
    <property type="evidence" value="ECO:0007669"/>
    <property type="project" value="UniProtKB-UniRule"/>
</dbReference>
<protein>
    <recommendedName>
        <fullName evidence="12">Cysteine--tRNA ligase</fullName>
        <ecNumber evidence="12">6.1.1.16</ecNumber>
    </recommendedName>
    <alternativeName>
        <fullName evidence="12">Cysteinyl-tRNA synthetase</fullName>
        <shortName evidence="12">CysRS</shortName>
    </alternativeName>
</protein>
<dbReference type="SUPFAM" id="SSF47323">
    <property type="entry name" value="Anticodon-binding domain of a subclass of class I aminoacyl-tRNA synthetases"/>
    <property type="match status" value="1"/>
</dbReference>
<keyword evidence="9 12" id="KW-0067">ATP-binding</keyword>
<dbReference type="CDD" id="cd00672">
    <property type="entry name" value="CysRS_core"/>
    <property type="match status" value="1"/>
</dbReference>
<evidence type="ECO:0000256" key="11">
    <source>
        <dbReference type="ARBA" id="ARBA00023146"/>
    </source>
</evidence>
<dbReference type="PRINTS" id="PR00983">
    <property type="entry name" value="TRNASYNTHCYS"/>
</dbReference>
<evidence type="ECO:0000256" key="4">
    <source>
        <dbReference type="ARBA" id="ARBA00022490"/>
    </source>
</evidence>
<evidence type="ECO:0000256" key="10">
    <source>
        <dbReference type="ARBA" id="ARBA00022917"/>
    </source>
</evidence>
<feature type="short sequence motif" description="'HIGH' region" evidence="12">
    <location>
        <begin position="33"/>
        <end position="43"/>
    </location>
</feature>
<feature type="binding site" evidence="12">
    <location>
        <position position="251"/>
    </location>
    <ligand>
        <name>Zn(2+)</name>
        <dbReference type="ChEBI" id="CHEBI:29105"/>
    </ligand>
</feature>
<dbReference type="GO" id="GO:0006423">
    <property type="term" value="P:cysteinyl-tRNA aminoacylation"/>
    <property type="evidence" value="ECO:0007669"/>
    <property type="project" value="UniProtKB-UniRule"/>
</dbReference>
<keyword evidence="10 12" id="KW-0648">Protein biosynthesis</keyword>
<evidence type="ECO:0000256" key="6">
    <source>
        <dbReference type="ARBA" id="ARBA00022723"/>
    </source>
</evidence>
<dbReference type="NCBIfam" id="TIGR00435">
    <property type="entry name" value="cysS"/>
    <property type="match status" value="1"/>
</dbReference>
<comment type="similarity">
    <text evidence="2 12">Belongs to the class-I aminoacyl-tRNA synthetase family.</text>
</comment>
<evidence type="ECO:0000313" key="15">
    <source>
        <dbReference type="Proteomes" id="UP000031802"/>
    </source>
</evidence>
<dbReference type="PANTHER" id="PTHR10890">
    <property type="entry name" value="CYSTEINYL-TRNA SYNTHETASE"/>
    <property type="match status" value="1"/>
</dbReference>
<feature type="binding site" evidence="12">
    <location>
        <position position="255"/>
    </location>
    <ligand>
        <name>Zn(2+)</name>
        <dbReference type="ChEBI" id="CHEBI:29105"/>
    </ligand>
</feature>
<keyword evidence="7 12" id="KW-0547">Nucleotide-binding</keyword>
<feature type="domain" description="Cysteinyl-tRNA synthetase class Ia DALR" evidence="13">
    <location>
        <begin position="372"/>
        <end position="433"/>
    </location>
</feature>
<dbReference type="OrthoDB" id="9815130at2"/>
<keyword evidence="11 12" id="KW-0030">Aminoacyl-tRNA synthetase</keyword>
<feature type="short sequence motif" description="'KMSKS' region" evidence="12">
    <location>
        <begin position="283"/>
        <end position="287"/>
    </location>
</feature>
<comment type="cofactor">
    <cofactor evidence="12">
        <name>Zn(2+)</name>
        <dbReference type="ChEBI" id="CHEBI:29105"/>
    </cofactor>
    <text evidence="12">Binds 1 zinc ion per subunit.</text>
</comment>
<proteinExistence type="inferred from homology"/>
<dbReference type="PATRIC" id="fig|1229276.3.peg.739"/>
<dbReference type="Gene3D" id="1.20.120.1910">
    <property type="entry name" value="Cysteine-tRNA ligase, C-terminal anti-codon recognition domain"/>
    <property type="match status" value="1"/>
</dbReference>
<evidence type="ECO:0000256" key="5">
    <source>
        <dbReference type="ARBA" id="ARBA00022598"/>
    </source>
</evidence>
<comment type="catalytic activity">
    <reaction evidence="12">
        <text>tRNA(Cys) + L-cysteine + ATP = L-cysteinyl-tRNA(Cys) + AMP + diphosphate</text>
        <dbReference type="Rhea" id="RHEA:17773"/>
        <dbReference type="Rhea" id="RHEA-COMP:9661"/>
        <dbReference type="Rhea" id="RHEA-COMP:9679"/>
        <dbReference type="ChEBI" id="CHEBI:30616"/>
        <dbReference type="ChEBI" id="CHEBI:33019"/>
        <dbReference type="ChEBI" id="CHEBI:35235"/>
        <dbReference type="ChEBI" id="CHEBI:78442"/>
        <dbReference type="ChEBI" id="CHEBI:78517"/>
        <dbReference type="ChEBI" id="CHEBI:456215"/>
        <dbReference type="EC" id="6.1.1.16"/>
    </reaction>
</comment>
<gene>
    <name evidence="12" type="primary">cysS</name>
    <name evidence="14" type="ORF">DI53_0714</name>
</gene>
<sequence>MENNLVLYNTLTRTKEKFEPLNAPFVGMYVCGPTVYSDVHLGNCRTFISFDLIFRYLLHMGFKVRYVRNITDAGHLEGDRDEGDDKFAKKAKLEQLEPMEIVQKYTLGFHDVLRLFNTLPPSIEPTATGHISEQIEMVKQIIDNGFAYEANGTVYFDVDKYVKSHDYTVLTNRKLEDMLNNTRELGGQDEKHGRLDFALWIKAKPEHIMRWPAPWSVGFPGWHIECSAMSSKYLGAQFDIHGGGMDLAATHHTNEIAQSEACNHVHPAKYWMHTNMLTVNGARMSKSAGNGFLPHQLFTGEHALLNRGYSPMAVRFFMMQAHYRSTLDFSNDALDAADKGYKRLMTAISLLDKLKSEGADSSTFDIEGVKKRCYDAMNDDFNSPVLIAELFEVVRFINAAYDGKAKITEEVLSEIKSLMTIFVHDILGLKDDSTGTDAGNMDELMQIIIKMRNEAKANKDFTTSDRIREELSTAGIQLKDSKDGTLWNKI</sequence>
<dbReference type="InterPro" id="IPR032678">
    <property type="entry name" value="tRNA-synt_1_cat_dom"/>
</dbReference>
<comment type="subcellular location">
    <subcellularLocation>
        <location evidence="1 12">Cytoplasm</location>
    </subcellularLocation>
</comment>
<evidence type="ECO:0000256" key="9">
    <source>
        <dbReference type="ARBA" id="ARBA00022840"/>
    </source>
</evidence>
<dbReference type="HAMAP" id="MF_00041">
    <property type="entry name" value="Cys_tRNA_synth"/>
    <property type="match status" value="1"/>
</dbReference>
<keyword evidence="4 12" id="KW-0963">Cytoplasm</keyword>
<accession>A0A0B8TBK4</accession>
<dbReference type="Pfam" id="PF09190">
    <property type="entry name" value="DALR_2"/>
    <property type="match status" value="1"/>
</dbReference>
<comment type="subunit">
    <text evidence="3 12">Monomer.</text>
</comment>
<dbReference type="Gene3D" id="3.40.50.620">
    <property type="entry name" value="HUPs"/>
    <property type="match status" value="1"/>
</dbReference>
<feature type="binding site" evidence="12">
    <location>
        <position position="226"/>
    </location>
    <ligand>
        <name>Zn(2+)</name>
        <dbReference type="ChEBI" id="CHEBI:29105"/>
    </ligand>
</feature>
<keyword evidence="15" id="KW-1185">Reference proteome</keyword>
<evidence type="ECO:0000256" key="8">
    <source>
        <dbReference type="ARBA" id="ARBA00022833"/>
    </source>
</evidence>
<comment type="caution">
    <text evidence="14">The sequence shown here is derived from an EMBL/GenBank/DDBJ whole genome shotgun (WGS) entry which is preliminary data.</text>
</comment>
<dbReference type="eggNOG" id="COG0215">
    <property type="taxonomic scope" value="Bacteria"/>
</dbReference>
<dbReference type="GO" id="GO:0004817">
    <property type="term" value="F:cysteine-tRNA ligase activity"/>
    <property type="evidence" value="ECO:0007669"/>
    <property type="project" value="UniProtKB-UniRule"/>
</dbReference>